<dbReference type="GO" id="GO:0036064">
    <property type="term" value="C:ciliary basal body"/>
    <property type="evidence" value="ECO:0007669"/>
    <property type="project" value="TreeGrafter"/>
</dbReference>
<feature type="compositionally biased region" description="Polar residues" evidence="2">
    <location>
        <begin position="220"/>
        <end position="244"/>
    </location>
</feature>
<sequence length="945" mass="108799">MDNLSVDSDVDIDEVTKMVGNLDDLDNDLFGDALLRDNAYLANKSRKNMKDTQKKVAFQDFDDDDNLLNDILSDSVDSNQNSKPLINAKDNKIANLFGTKSTEVTGININNSSKLTEPRKSDTINLSNDDDWMIINKSGSITSRSTIGKSVDNVDSISNNIPSKIGVTSGLKSDTAKKSSLMEDLFGTRSRAASLKDIYNGPLDKNLIGTEESVSASMPNLVKNDQPSKPSISSVGFQLSSSTNKEPRRGRHKSGMIDDPLGLLTGSDKISNEPPPTIKERFGDVEKNMANVSDDLPEWLGGKKKINQTEEKRGSGISPIIEENKYKNEDIAKVDSKISQQSSFLYPAVPLFAGTQFEQQSAIVAMQQQEHELRTATILSHQTDQLNFIVESQKNKMEEQEKLFDSLIKRQVDRQAILESQIKLQQARIDHYIQALVKQPPITLLSASGPSNDKNTSQDNNEDENYKVESESLLHTLQVEKNNLEHMVDILKEKHEREIKIFEDSHETQIRFMQEAMNKLEVKLRREIEELEKDYQKKIDKLSMEKNQQELYFNEQMENIKTNQQQRIEEIHNRHSDQIAWLQKEHGETIENIVQAKELERNTIDFIKLHKTDLDNMIKQSQHIFSSVEKMSEQINTKNSDIISKRENYLKNQEETLKALIEQLQMQQETLDTEKKQLAIVAQELKSETLKLSIYFQKNTELYTEREARHGIQERMFIRERELFQEQCKWEREHLQSLKESWIAEQQQQIKLLSHEREAIAAEKAKLEVLNSFKSNSDDITKAELEAALKTAHNATYETNLERQRWQERSDNLEADRRRIEEKEKQLLHRAKELDELTRSAFLKRDEGIAALKEAQRIEKQYKDRMDQLQMQLEAMAERENKMAVEKIALARDRLALKVCQSTDKPEKDVTNDSLRNQINESFHIPVSNIPTHFKVINSEINFVL</sequence>
<evidence type="ECO:0000259" key="3">
    <source>
        <dbReference type="Pfam" id="PF21007"/>
    </source>
</evidence>
<feature type="coiled-coil region" evidence="1">
    <location>
        <begin position="803"/>
        <end position="886"/>
    </location>
</feature>
<dbReference type="InterPro" id="IPR049390">
    <property type="entry name" value="FBF1_C"/>
</dbReference>
<feature type="coiled-coil region" evidence="1">
    <location>
        <begin position="474"/>
        <end position="574"/>
    </location>
</feature>
<organism evidence="4 5">
    <name type="scientific">Microctonus hyperodae</name>
    <name type="common">Parasitoid wasp</name>
    <dbReference type="NCBI Taxonomy" id="165561"/>
    <lineage>
        <taxon>Eukaryota</taxon>
        <taxon>Metazoa</taxon>
        <taxon>Ecdysozoa</taxon>
        <taxon>Arthropoda</taxon>
        <taxon>Hexapoda</taxon>
        <taxon>Insecta</taxon>
        <taxon>Pterygota</taxon>
        <taxon>Neoptera</taxon>
        <taxon>Endopterygota</taxon>
        <taxon>Hymenoptera</taxon>
        <taxon>Apocrita</taxon>
        <taxon>Ichneumonoidea</taxon>
        <taxon>Braconidae</taxon>
        <taxon>Euphorinae</taxon>
        <taxon>Microctonus</taxon>
    </lineage>
</organism>
<evidence type="ECO:0000256" key="2">
    <source>
        <dbReference type="SAM" id="MobiDB-lite"/>
    </source>
</evidence>
<dbReference type="EMBL" id="JAQQBR010001834">
    <property type="protein sequence ID" value="KAK0162342.1"/>
    <property type="molecule type" value="Genomic_DNA"/>
</dbReference>
<protein>
    <recommendedName>
        <fullName evidence="3">Fas-binding factor 1 C-terminal domain-containing protein</fullName>
    </recommendedName>
</protein>
<evidence type="ECO:0000313" key="5">
    <source>
        <dbReference type="Proteomes" id="UP001168972"/>
    </source>
</evidence>
<dbReference type="PANTHER" id="PTHR33689">
    <property type="entry name" value="FAS-BINDING FACTOR 1"/>
    <property type="match status" value="1"/>
</dbReference>
<dbReference type="Proteomes" id="UP001168972">
    <property type="component" value="Unassembled WGS sequence"/>
</dbReference>
<dbReference type="PANTHER" id="PTHR33689:SF1">
    <property type="entry name" value="FAS-BINDING FACTOR 1"/>
    <property type="match status" value="1"/>
</dbReference>
<keyword evidence="1" id="KW-0175">Coiled coil</keyword>
<feature type="region of interest" description="Disordered" evidence="2">
    <location>
        <begin position="220"/>
        <end position="275"/>
    </location>
</feature>
<accession>A0AA39KHY9</accession>
<dbReference type="InterPro" id="IPR033561">
    <property type="entry name" value="FBF1"/>
</dbReference>
<keyword evidence="5" id="KW-1185">Reference proteome</keyword>
<reference evidence="4" key="1">
    <citation type="journal article" date="2023" name="bioRxiv">
        <title>Scaffold-level genome assemblies of two parasitoid biocontrol wasps reveal the parthenogenesis mechanism and an associated novel virus.</title>
        <authorList>
            <person name="Inwood S."/>
            <person name="Skelly J."/>
            <person name="Guhlin J."/>
            <person name="Harrop T."/>
            <person name="Goldson S."/>
            <person name="Dearden P."/>
        </authorList>
    </citation>
    <scope>NUCLEOTIDE SEQUENCE</scope>
    <source>
        <strain evidence="4">Lincoln</strain>
        <tissue evidence="4">Whole body</tissue>
    </source>
</reference>
<comment type="caution">
    <text evidence="4">The sequence shown here is derived from an EMBL/GenBank/DDBJ whole genome shotgun (WGS) entry which is preliminary data.</text>
</comment>
<dbReference type="GO" id="GO:0090162">
    <property type="term" value="P:establishment of epithelial cell polarity"/>
    <property type="evidence" value="ECO:0007669"/>
    <property type="project" value="InterPro"/>
</dbReference>
<dbReference type="AlphaFoldDB" id="A0AA39KHY9"/>
<evidence type="ECO:0000313" key="4">
    <source>
        <dbReference type="EMBL" id="KAK0162342.1"/>
    </source>
</evidence>
<feature type="compositionally biased region" description="Polar residues" evidence="2">
    <location>
        <begin position="445"/>
        <end position="459"/>
    </location>
</feature>
<reference evidence="4" key="2">
    <citation type="submission" date="2023-03" db="EMBL/GenBank/DDBJ databases">
        <authorList>
            <person name="Inwood S.N."/>
            <person name="Skelly J.G."/>
            <person name="Guhlin J."/>
            <person name="Harrop T.W.R."/>
            <person name="Goldson S.G."/>
            <person name="Dearden P.K."/>
        </authorList>
    </citation>
    <scope>NUCLEOTIDE SEQUENCE</scope>
    <source>
        <strain evidence="4">Lincoln</strain>
        <tissue evidence="4">Whole body</tissue>
    </source>
</reference>
<gene>
    <name evidence="4" type="ORF">PV327_008687</name>
</gene>
<feature type="domain" description="Fas-binding factor 1 C-terminal" evidence="3">
    <location>
        <begin position="477"/>
        <end position="902"/>
    </location>
</feature>
<feature type="coiled-coil region" evidence="1">
    <location>
        <begin position="643"/>
        <end position="677"/>
    </location>
</feature>
<proteinExistence type="predicted"/>
<dbReference type="GO" id="GO:0060271">
    <property type="term" value="P:cilium assembly"/>
    <property type="evidence" value="ECO:0007669"/>
    <property type="project" value="InterPro"/>
</dbReference>
<dbReference type="Pfam" id="PF21007">
    <property type="entry name" value="FBF1"/>
    <property type="match status" value="1"/>
</dbReference>
<dbReference type="GO" id="GO:0005814">
    <property type="term" value="C:centriole"/>
    <property type="evidence" value="ECO:0007669"/>
    <property type="project" value="TreeGrafter"/>
</dbReference>
<name>A0AA39KHY9_MICHY</name>
<dbReference type="GO" id="GO:0097539">
    <property type="term" value="C:ciliary transition fiber"/>
    <property type="evidence" value="ECO:0007669"/>
    <property type="project" value="InterPro"/>
</dbReference>
<feature type="region of interest" description="Disordered" evidence="2">
    <location>
        <begin position="444"/>
        <end position="465"/>
    </location>
</feature>
<evidence type="ECO:0000256" key="1">
    <source>
        <dbReference type="SAM" id="Coils"/>
    </source>
</evidence>